<sequence length="293" mass="31893">MKLRLFCSMLLVLFVAAQSCKKAVELKNQLVDAYWENIDGVMLQFGDQEAYVIDAGNSNLESNPAVFDINSMPYIKNIVQTGQYTYTGDIVNTTSTNGKISSISYQNTTINLSEENGKLVIHVSNADASAGTWTGTSSTSGTGTNTPPVARDTTSTFLKDQASTFSSTHSTGSVSNFSNFPVYGRYRPLSYSPGNYYYRMDAYVNGDWLLTFYFSEKPSVNKVYKSTSGSTGSLSPMDKDKVGITYLSSYEAESGKDVNVTVSGGKITVTGTNIKTHTVAGYDDYLTFKVIGQ</sequence>
<protein>
    <recommendedName>
        <fullName evidence="4">Lipocalin-like domain-containing protein</fullName>
    </recommendedName>
</protein>
<feature type="signal peptide" evidence="1">
    <location>
        <begin position="1"/>
        <end position="17"/>
    </location>
</feature>
<evidence type="ECO:0008006" key="4">
    <source>
        <dbReference type="Google" id="ProtNLM"/>
    </source>
</evidence>
<dbReference type="Proteomes" id="UP000184048">
    <property type="component" value="Unassembled WGS sequence"/>
</dbReference>
<feature type="chain" id="PRO_5012680175" description="Lipocalin-like domain-containing protein" evidence="1">
    <location>
        <begin position="18"/>
        <end position="293"/>
    </location>
</feature>
<evidence type="ECO:0000256" key="1">
    <source>
        <dbReference type="SAM" id="SignalP"/>
    </source>
</evidence>
<organism evidence="2 3">
    <name type="scientific">Flavisolibacter ginsengisoli DSM 18119</name>
    <dbReference type="NCBI Taxonomy" id="1121884"/>
    <lineage>
        <taxon>Bacteria</taxon>
        <taxon>Pseudomonadati</taxon>
        <taxon>Bacteroidota</taxon>
        <taxon>Chitinophagia</taxon>
        <taxon>Chitinophagales</taxon>
        <taxon>Chitinophagaceae</taxon>
        <taxon>Flavisolibacter</taxon>
    </lineage>
</organism>
<accession>A0A1M5FSC8</accession>
<evidence type="ECO:0000313" key="2">
    <source>
        <dbReference type="EMBL" id="SHF94092.1"/>
    </source>
</evidence>
<evidence type="ECO:0000313" key="3">
    <source>
        <dbReference type="Proteomes" id="UP000184048"/>
    </source>
</evidence>
<proteinExistence type="predicted"/>
<dbReference type="PROSITE" id="PS51257">
    <property type="entry name" value="PROKAR_LIPOPROTEIN"/>
    <property type="match status" value="1"/>
</dbReference>
<name>A0A1M5FSC8_9BACT</name>
<gene>
    <name evidence="2" type="ORF">SAMN02745131_03918</name>
</gene>
<keyword evidence="3" id="KW-1185">Reference proteome</keyword>
<dbReference type="EMBL" id="FQUU01000024">
    <property type="protein sequence ID" value="SHF94092.1"/>
    <property type="molecule type" value="Genomic_DNA"/>
</dbReference>
<dbReference type="AlphaFoldDB" id="A0A1M5FSC8"/>
<dbReference type="STRING" id="1121884.SAMN02745131_03918"/>
<keyword evidence="1" id="KW-0732">Signal</keyword>
<reference evidence="2 3" key="1">
    <citation type="submission" date="2016-11" db="EMBL/GenBank/DDBJ databases">
        <authorList>
            <person name="Jaros S."/>
            <person name="Januszkiewicz K."/>
            <person name="Wedrychowicz H."/>
        </authorList>
    </citation>
    <scope>NUCLEOTIDE SEQUENCE [LARGE SCALE GENOMIC DNA]</scope>
    <source>
        <strain evidence="2 3">DSM 18119</strain>
    </source>
</reference>
<dbReference type="RefSeq" id="WP_139256507.1">
    <property type="nucleotide sequence ID" value="NZ_FQUU01000024.1"/>
</dbReference>